<evidence type="ECO:0000313" key="9">
    <source>
        <dbReference type="Proteomes" id="UP000652761"/>
    </source>
</evidence>
<accession>A0A843U3L0</accession>
<evidence type="ECO:0000313" key="8">
    <source>
        <dbReference type="EMBL" id="MQL76886.1"/>
    </source>
</evidence>
<dbReference type="SUPFAM" id="SSF103612">
    <property type="entry name" value="SBT domain"/>
    <property type="match status" value="1"/>
</dbReference>
<feature type="compositionally biased region" description="Basic and acidic residues" evidence="5">
    <location>
        <begin position="247"/>
        <end position="260"/>
    </location>
</feature>
<dbReference type="PROSITE" id="PS51141">
    <property type="entry name" value="ZF_SBP"/>
    <property type="match status" value="1"/>
</dbReference>
<dbReference type="Gene3D" id="4.10.1100.10">
    <property type="entry name" value="Transcription factor, SBP-box domain"/>
    <property type="match status" value="1"/>
</dbReference>
<dbReference type="InterPro" id="IPR036893">
    <property type="entry name" value="SBP_sf"/>
</dbReference>
<evidence type="ECO:0000256" key="1">
    <source>
        <dbReference type="ARBA" id="ARBA00022723"/>
    </source>
</evidence>
<dbReference type="GO" id="GO:0005634">
    <property type="term" value="C:nucleus"/>
    <property type="evidence" value="ECO:0007669"/>
    <property type="project" value="InterPro"/>
</dbReference>
<protein>
    <recommendedName>
        <fullName evidence="7">SBP-type domain-containing protein</fullName>
    </recommendedName>
</protein>
<comment type="caution">
    <text evidence="8">The sequence shown here is derived from an EMBL/GenBank/DDBJ whole genome shotgun (WGS) entry which is preliminary data.</text>
</comment>
<keyword evidence="6" id="KW-1133">Transmembrane helix</keyword>
<dbReference type="AlphaFoldDB" id="A0A843U3L0"/>
<name>A0A843U3L0_COLES</name>
<dbReference type="Pfam" id="PF26102">
    <property type="entry name" value="Ig_SPL7"/>
    <property type="match status" value="1"/>
</dbReference>
<feature type="compositionally biased region" description="Polar residues" evidence="5">
    <location>
        <begin position="90"/>
        <end position="104"/>
    </location>
</feature>
<feature type="region of interest" description="Disordered" evidence="5">
    <location>
        <begin position="236"/>
        <end position="260"/>
    </location>
</feature>
<keyword evidence="9" id="KW-1185">Reference proteome</keyword>
<keyword evidence="6" id="KW-0472">Membrane</keyword>
<sequence length="899" mass="99723">MESSPYTAAEPLAFADPLPAAAGARDAGMELLGAGAGAAEEAAGVWDWGNLLDFTIEEDVPLMIPWEQDQQSAPAPPPPATLTPQLPLQESSPGSSIQGSTTAAASRAGVEAMGRVRKRDPRLVCENFLAGRVPCSCPEEDEKEEEEEAVGAVAGGGRKKVRTGGVAAIARCQVPGCGADIRELKGYHRRHRVCLRCANASSVFLDGESKRYCQQCGKFHILPDFDEGKRSCRRKLERHNKRRRRKPGDPRSMVESEKDSLSNFSVDAACDEEPKANTELSNGIASGVDSVLVSDKVLDTETSLEPEDEQGSPGLSVPSFPTVQSNSMLSFATSGETQMEERIDNTKSTISSSFCRNKSAYSSLCPTGRVSFKLYDWNPADFPRRLRHQVLMFLTSVVNRAFSFPANLQIFQWLASMPVELEGYIRPGCTILTLFIVMPQLMWDKLSKESAVYVNDLVKAPQSLFSGRRNMLIYLNNKIFQVTEESPYHVDGTLLENIKMEVQVPKLHYVHPNCFESGKPVEFVACGSNLLRHKFRFLVSFAGRYLHNEFCGVVSHGMIKSGHEIRDDVHSSEHQIIMIRIHTTEPDMFGPAFVEVENECGISNFLPVLFGNQNICTEMMKLQESPNDSLSLDIVSQTGGTEVIPCLCDKFVSSQTSTSDLLLDIAWFLKEPASDRSEILSSLLHIQRLNCLLKHLLQNESFSTLERLLDYLDILTEGKDLREFTSTVCDPEVEFFLTCVSKVRNILHKRRQLNRKSDLDSGDSSAKWIFRKDGDFKVRAPSTLNSTQNQDAKNITGGKAKLSHASKEREEKIALLNKDIANGTNWGPYLASKRQQDSWFHMYSGRITGTRLAVLVMVSVVMCCGICVALLHPHRAGDFVIKVRRCLFGVSGNDRVGES</sequence>
<keyword evidence="2 4" id="KW-0863">Zinc-finger</keyword>
<dbReference type="PANTHER" id="PTHR31251">
    <property type="entry name" value="SQUAMOSA PROMOTER-BINDING-LIKE PROTEIN 4"/>
    <property type="match status" value="1"/>
</dbReference>
<dbReference type="Proteomes" id="UP000652761">
    <property type="component" value="Unassembled WGS sequence"/>
</dbReference>
<dbReference type="OrthoDB" id="514967at2759"/>
<dbReference type="InterPro" id="IPR044817">
    <property type="entry name" value="SBP-like"/>
</dbReference>
<proteinExistence type="predicted"/>
<dbReference type="GO" id="GO:0008270">
    <property type="term" value="F:zinc ion binding"/>
    <property type="evidence" value="ECO:0007669"/>
    <property type="project" value="UniProtKB-KW"/>
</dbReference>
<feature type="region of interest" description="Disordered" evidence="5">
    <location>
        <begin position="69"/>
        <end position="112"/>
    </location>
</feature>
<keyword evidence="1" id="KW-0479">Metal-binding</keyword>
<feature type="domain" description="SBP-type" evidence="7">
    <location>
        <begin position="169"/>
        <end position="246"/>
    </location>
</feature>
<evidence type="ECO:0000259" key="7">
    <source>
        <dbReference type="PROSITE" id="PS51141"/>
    </source>
</evidence>
<evidence type="ECO:0000256" key="2">
    <source>
        <dbReference type="ARBA" id="ARBA00022771"/>
    </source>
</evidence>
<evidence type="ECO:0000256" key="6">
    <source>
        <dbReference type="SAM" id="Phobius"/>
    </source>
</evidence>
<keyword evidence="6" id="KW-0812">Transmembrane</keyword>
<evidence type="ECO:0000256" key="4">
    <source>
        <dbReference type="PROSITE-ProRule" id="PRU00470"/>
    </source>
</evidence>
<dbReference type="Pfam" id="PF03110">
    <property type="entry name" value="SBP"/>
    <property type="match status" value="1"/>
</dbReference>
<evidence type="ECO:0000256" key="5">
    <source>
        <dbReference type="SAM" id="MobiDB-lite"/>
    </source>
</evidence>
<reference evidence="8" key="1">
    <citation type="submission" date="2017-07" db="EMBL/GenBank/DDBJ databases">
        <title>Taro Niue Genome Assembly and Annotation.</title>
        <authorList>
            <person name="Atibalentja N."/>
            <person name="Keating K."/>
            <person name="Fields C.J."/>
        </authorList>
    </citation>
    <scope>NUCLEOTIDE SEQUENCE</scope>
    <source>
        <strain evidence="8">Niue_2</strain>
        <tissue evidence="8">Leaf</tissue>
    </source>
</reference>
<gene>
    <name evidence="8" type="ORF">Taro_009278</name>
</gene>
<feature type="transmembrane region" description="Helical" evidence="6">
    <location>
        <begin position="852"/>
        <end position="872"/>
    </location>
</feature>
<evidence type="ECO:0000256" key="3">
    <source>
        <dbReference type="ARBA" id="ARBA00022833"/>
    </source>
</evidence>
<organism evidence="8 9">
    <name type="scientific">Colocasia esculenta</name>
    <name type="common">Wild taro</name>
    <name type="synonym">Arum esculentum</name>
    <dbReference type="NCBI Taxonomy" id="4460"/>
    <lineage>
        <taxon>Eukaryota</taxon>
        <taxon>Viridiplantae</taxon>
        <taxon>Streptophyta</taxon>
        <taxon>Embryophyta</taxon>
        <taxon>Tracheophyta</taxon>
        <taxon>Spermatophyta</taxon>
        <taxon>Magnoliopsida</taxon>
        <taxon>Liliopsida</taxon>
        <taxon>Araceae</taxon>
        <taxon>Aroideae</taxon>
        <taxon>Colocasieae</taxon>
        <taxon>Colocasia</taxon>
    </lineage>
</organism>
<dbReference type="EMBL" id="NMUH01000321">
    <property type="protein sequence ID" value="MQL76886.1"/>
    <property type="molecule type" value="Genomic_DNA"/>
</dbReference>
<dbReference type="PANTHER" id="PTHR31251:SF108">
    <property type="entry name" value="SQUAMOSA PROMOTER-BINDING-LIKE PROTEIN 7"/>
    <property type="match status" value="1"/>
</dbReference>
<dbReference type="InterPro" id="IPR004333">
    <property type="entry name" value="SBP_dom"/>
</dbReference>
<keyword evidence="3" id="KW-0862">Zinc</keyword>
<feature type="compositionally biased region" description="Basic residues" evidence="5">
    <location>
        <begin position="236"/>
        <end position="246"/>
    </location>
</feature>
<dbReference type="GO" id="GO:0003677">
    <property type="term" value="F:DNA binding"/>
    <property type="evidence" value="ECO:0007669"/>
    <property type="project" value="InterPro"/>
</dbReference>